<dbReference type="EMBL" id="LNIX01000006">
    <property type="protein sequence ID" value="OXA52910.1"/>
    <property type="molecule type" value="Genomic_DNA"/>
</dbReference>
<feature type="region of interest" description="Disordered" evidence="1">
    <location>
        <begin position="97"/>
        <end position="128"/>
    </location>
</feature>
<feature type="compositionally biased region" description="Polar residues" evidence="1">
    <location>
        <begin position="205"/>
        <end position="214"/>
    </location>
</feature>
<evidence type="ECO:0000313" key="2">
    <source>
        <dbReference type="EMBL" id="OXA52910.1"/>
    </source>
</evidence>
<feature type="compositionally biased region" description="Low complexity" evidence="1">
    <location>
        <begin position="228"/>
        <end position="239"/>
    </location>
</feature>
<accession>A0A226E6D5</accession>
<protein>
    <submittedName>
        <fullName evidence="2">Uncharacterized protein</fullName>
    </submittedName>
</protein>
<sequence>MILNTLTFFLPENDRPSFFGLPSNIEKSWQKNISAQKSTRPMCLEEDPIFIQHILNMTTVNANGGGKNLGNNNSNNSTPGSAYSSRITLSKLALSPEDRPTFLRREKDDVSHTTNGDGEPVWTADSPPTMDEISKEIYRFRKKFNIQSNATSRNLLPSQLKPPSNLDRNGNLYGSLRRGTLSPPTTSTPPFHASPLLDGNGNFARKTTSPSASTIPLGFPKLQVQFSSPISSSTPIKPSANYTTTNTSSKHDHKTYSRSPVISTPTSARVRTSTSTPLFPRPMSSLSISSYNSSIYSDSSFIRDPATSSRSSCRGYGQQPPPPPIRNFSSSGRKIFPYTPAGALNSSAPTTTSDYLYFNRNGWGGGGAAQYRRNSMSLAEPSPGALNLGPRTSLSDFKKLLQAAKPKKNSISAMEALKPKIGVETTL</sequence>
<reference evidence="2 3" key="1">
    <citation type="submission" date="2015-12" db="EMBL/GenBank/DDBJ databases">
        <title>The genome of Folsomia candida.</title>
        <authorList>
            <person name="Faddeeva A."/>
            <person name="Derks M.F."/>
            <person name="Anvar Y."/>
            <person name="Smit S."/>
            <person name="Van Straalen N."/>
            <person name="Roelofs D."/>
        </authorList>
    </citation>
    <scope>NUCLEOTIDE SEQUENCE [LARGE SCALE GENOMIC DNA]</scope>
    <source>
        <strain evidence="2 3">VU population</strain>
        <tissue evidence="2">Whole body</tissue>
    </source>
</reference>
<feature type="compositionally biased region" description="Low complexity" evidence="1">
    <location>
        <begin position="180"/>
        <end position="190"/>
    </location>
</feature>
<feature type="region of interest" description="Disordered" evidence="1">
    <location>
        <begin position="306"/>
        <end position="332"/>
    </location>
</feature>
<comment type="caution">
    <text evidence="2">The sequence shown here is derived from an EMBL/GenBank/DDBJ whole genome shotgun (WGS) entry which is preliminary data.</text>
</comment>
<keyword evidence="3" id="KW-1185">Reference proteome</keyword>
<organism evidence="2 3">
    <name type="scientific">Folsomia candida</name>
    <name type="common">Springtail</name>
    <dbReference type="NCBI Taxonomy" id="158441"/>
    <lineage>
        <taxon>Eukaryota</taxon>
        <taxon>Metazoa</taxon>
        <taxon>Ecdysozoa</taxon>
        <taxon>Arthropoda</taxon>
        <taxon>Hexapoda</taxon>
        <taxon>Collembola</taxon>
        <taxon>Entomobryomorpha</taxon>
        <taxon>Isotomoidea</taxon>
        <taxon>Isotomidae</taxon>
        <taxon>Proisotominae</taxon>
        <taxon>Folsomia</taxon>
    </lineage>
</organism>
<dbReference type="OrthoDB" id="8965057at2759"/>
<evidence type="ECO:0000256" key="1">
    <source>
        <dbReference type="SAM" id="MobiDB-lite"/>
    </source>
</evidence>
<dbReference type="AlphaFoldDB" id="A0A226E6D5"/>
<name>A0A226E6D5_FOLCA</name>
<gene>
    <name evidence="2" type="ORF">Fcan01_11960</name>
</gene>
<feature type="compositionally biased region" description="Basic and acidic residues" evidence="1">
    <location>
        <begin position="97"/>
        <end position="111"/>
    </location>
</feature>
<feature type="region of interest" description="Disordered" evidence="1">
    <location>
        <begin position="153"/>
        <end position="216"/>
    </location>
</feature>
<dbReference type="Proteomes" id="UP000198287">
    <property type="component" value="Unassembled WGS sequence"/>
</dbReference>
<proteinExistence type="predicted"/>
<evidence type="ECO:0000313" key="3">
    <source>
        <dbReference type="Proteomes" id="UP000198287"/>
    </source>
</evidence>
<feature type="region of interest" description="Disordered" evidence="1">
    <location>
        <begin position="228"/>
        <end position="282"/>
    </location>
</feature>
<feature type="compositionally biased region" description="Polar residues" evidence="1">
    <location>
        <begin position="257"/>
        <end position="277"/>
    </location>
</feature>